<accession>A0ACC0U182</accession>
<evidence type="ECO:0000313" key="2">
    <source>
        <dbReference type="Proteomes" id="UP001207468"/>
    </source>
</evidence>
<proteinExistence type="predicted"/>
<sequence length="828" mass="93176">MSLVQLFVPAEVAHDTVAELGELGNVEFKDLNPDVNPFQRSFVGEIRRIEEMARRVRFFAAQIERERDPVPIRPLYDSAPLIAVGPRAAQTMDDLDVTLSEHESRLLEMNSAFEVLSERRAELIEARHVLRETAVFFQRAESSQDEIRSSFDDSSAPLLQHDDREIQFSTPSNVQLELEFIAGVIDRTRLPTFERVLWRVLRGNLYMNHTDIADPFVDAAMGNTTYKNVFIIFAHGEALLAKIRKVSESLGATIYPIDGNADKRLDSLRVVTGRIEDLDVALSNTGSTRRAQLITIGESLRSWEDLVRKEKAVYETLNLFNYDVGRKTLIAEGWCPTRDIEMIQFALRHATEESGTSMPPILHELHTNKTPPTFQRTNKFTEGFQTIMDSYGVATYQEVNPGLFAVVTFPFLFAVMFGDIGHGTIALLAALWMILNERKWARADLGEIVGTFFFGRYIILLMGLFAIYTGLIYNDVFSKTLHLFQSGWTFPEGESGIVLGEPSGHVYPFGLDPAWHGAENALTFTNSYKMKMSIVLGVAHMTFALCLQVPNHLRFKRFADLYHAFLPQMLFLQSIFGYLVVCILYKWSVDWSKSPTPPPSLLNMLIGMFLSPGTIPEDSRLYRGQGFVQTALLLLAAVCVPWMLCIKPYLIWKETKGVHRGGYTGLPGSDDNYGERIEDLEGEEEGHGRAIVADMNEDHEQHDFGEVVIHQVIHTIEFCLGCISHTASYLRLWALSLAHAQLSTVLWDMTLGSVLGLEGLLGKVTILFVFMMWFGSTVFILCIMEGLSAFLHALRLHWVEANSKFYEAGGYVSGFAVVLSLSSGWLGC</sequence>
<keyword evidence="2" id="KW-1185">Reference proteome</keyword>
<comment type="caution">
    <text evidence="1">The sequence shown here is derived from an EMBL/GenBank/DDBJ whole genome shotgun (WGS) entry which is preliminary data.</text>
</comment>
<evidence type="ECO:0000313" key="1">
    <source>
        <dbReference type="EMBL" id="KAI9455518.1"/>
    </source>
</evidence>
<protein>
    <submittedName>
        <fullName evidence="1">ATPase V0/A0 complex subunit</fullName>
    </submittedName>
</protein>
<dbReference type="Proteomes" id="UP001207468">
    <property type="component" value="Unassembled WGS sequence"/>
</dbReference>
<dbReference type="EMBL" id="JAGFNK010000249">
    <property type="protein sequence ID" value="KAI9455518.1"/>
    <property type="molecule type" value="Genomic_DNA"/>
</dbReference>
<reference evidence="1" key="1">
    <citation type="submission" date="2021-03" db="EMBL/GenBank/DDBJ databases">
        <title>Evolutionary priming and transition to the ectomycorrhizal habit in an iconic lineage of mushroom-forming fungi: is preadaptation a requirement?</title>
        <authorList>
            <consortium name="DOE Joint Genome Institute"/>
            <person name="Looney B.P."/>
            <person name="Miyauchi S."/>
            <person name="Morin E."/>
            <person name="Drula E."/>
            <person name="Courty P.E."/>
            <person name="Chicoki N."/>
            <person name="Fauchery L."/>
            <person name="Kohler A."/>
            <person name="Kuo A."/>
            <person name="LaButti K."/>
            <person name="Pangilinan J."/>
            <person name="Lipzen A."/>
            <person name="Riley R."/>
            <person name="Andreopoulos W."/>
            <person name="He G."/>
            <person name="Johnson J."/>
            <person name="Barry K.W."/>
            <person name="Grigoriev I.V."/>
            <person name="Nagy L."/>
            <person name="Hibbett D."/>
            <person name="Henrissat B."/>
            <person name="Matheny P.B."/>
            <person name="Labbe J."/>
            <person name="Martin A.F."/>
        </authorList>
    </citation>
    <scope>NUCLEOTIDE SEQUENCE</scope>
    <source>
        <strain evidence="1">BPL698</strain>
    </source>
</reference>
<organism evidence="1 2">
    <name type="scientific">Russula earlei</name>
    <dbReference type="NCBI Taxonomy" id="71964"/>
    <lineage>
        <taxon>Eukaryota</taxon>
        <taxon>Fungi</taxon>
        <taxon>Dikarya</taxon>
        <taxon>Basidiomycota</taxon>
        <taxon>Agaricomycotina</taxon>
        <taxon>Agaricomycetes</taxon>
        <taxon>Russulales</taxon>
        <taxon>Russulaceae</taxon>
        <taxon>Russula</taxon>
    </lineage>
</organism>
<gene>
    <name evidence="1" type="ORF">F5148DRAFT_1225806</name>
</gene>
<name>A0ACC0U182_9AGAM</name>